<dbReference type="GO" id="GO:0005524">
    <property type="term" value="F:ATP binding"/>
    <property type="evidence" value="ECO:0007669"/>
    <property type="project" value="UniProtKB-UniRule"/>
</dbReference>
<reference evidence="17" key="2">
    <citation type="submission" date="2023-10" db="EMBL/GenBank/DDBJ databases">
        <authorList>
            <person name="Koga R."/>
            <person name="Fukatsu T."/>
        </authorList>
    </citation>
    <scope>NUCLEOTIDE SEQUENCE</scope>
    <source>
        <strain evidence="17">Kw-01</strain>
    </source>
</reference>
<evidence type="ECO:0000256" key="1">
    <source>
        <dbReference type="ARBA" id="ARBA00003543"/>
    </source>
</evidence>
<dbReference type="InterPro" id="IPR036771">
    <property type="entry name" value="ATPsynth_dsu/esu_N"/>
</dbReference>
<organism evidence="17">
    <name type="scientific">Candidatus Aschnera chinzeii</name>
    <dbReference type="NCBI Taxonomy" id="1485666"/>
    <lineage>
        <taxon>Bacteria</taxon>
        <taxon>Pseudomonadati</taxon>
        <taxon>Pseudomonadota</taxon>
        <taxon>Gammaproteobacteria</taxon>
        <taxon>Enterobacterales</taxon>
        <taxon>Enterobacteriaceae</taxon>
        <taxon>Candidatus Aschnera</taxon>
    </lineage>
</organism>
<dbReference type="NCBIfam" id="NF001847">
    <property type="entry name" value="PRK00571.1-4"/>
    <property type="match status" value="1"/>
</dbReference>
<keyword evidence="10 14" id="KW-0139">CF(1)</keyword>
<reference evidence="17" key="1">
    <citation type="journal article" date="2023" name="Front. Microbiol.">
        <title>Genome analysis of Candidatus Aschnera chinzeii, the bacterial endosymbiont of the blood-sucking bat fly Penicillidia jenynsii (Insecta: Diptera: Nycteribiidae).</title>
        <authorList>
            <person name="Koga R."/>
            <person name="Moriyama M."/>
            <person name="Nozaki T."/>
            <person name="Fukatsu T."/>
        </authorList>
    </citation>
    <scope>NUCLEOTIDE SEQUENCE</scope>
    <source>
        <strain evidence="17">Kw-01</strain>
    </source>
</reference>
<evidence type="ECO:0000259" key="16">
    <source>
        <dbReference type="Pfam" id="PF02823"/>
    </source>
</evidence>
<dbReference type="GO" id="GO:0045259">
    <property type="term" value="C:proton-transporting ATP synthase complex"/>
    <property type="evidence" value="ECO:0007669"/>
    <property type="project" value="UniProtKB-KW"/>
</dbReference>
<accession>A0AAT9G466</accession>
<dbReference type="SUPFAM" id="SSF51344">
    <property type="entry name" value="Epsilon subunit of F1F0-ATP synthase N-terminal domain"/>
    <property type="match status" value="1"/>
</dbReference>
<dbReference type="AlphaFoldDB" id="A0AAT9G466"/>
<comment type="subcellular location">
    <subcellularLocation>
        <location evidence="2 14">Cell membrane</location>
        <topology evidence="2 14">Peripheral membrane protein</topology>
    </subcellularLocation>
</comment>
<keyword evidence="9 14" id="KW-0472">Membrane</keyword>
<dbReference type="EMBL" id="AP028961">
    <property type="protein sequence ID" value="BET44499.1"/>
    <property type="molecule type" value="Genomic_DNA"/>
</dbReference>
<dbReference type="SUPFAM" id="SSF46604">
    <property type="entry name" value="Epsilon subunit of F1F0-ATP synthase C-terminal domain"/>
    <property type="match status" value="1"/>
</dbReference>
<keyword evidence="6 14" id="KW-0813">Transport</keyword>
<keyword evidence="11 14" id="KW-0066">ATP synthesis</keyword>
<keyword evidence="7 14" id="KW-0375">Hydrogen ion transport</keyword>
<evidence type="ECO:0000256" key="4">
    <source>
        <dbReference type="ARBA" id="ARBA00011648"/>
    </source>
</evidence>
<evidence type="ECO:0000256" key="7">
    <source>
        <dbReference type="ARBA" id="ARBA00022781"/>
    </source>
</evidence>
<evidence type="ECO:0000256" key="3">
    <source>
        <dbReference type="ARBA" id="ARBA00005712"/>
    </source>
</evidence>
<dbReference type="GO" id="GO:0005886">
    <property type="term" value="C:plasma membrane"/>
    <property type="evidence" value="ECO:0007669"/>
    <property type="project" value="UniProtKB-SubCell"/>
</dbReference>
<evidence type="ECO:0000256" key="8">
    <source>
        <dbReference type="ARBA" id="ARBA00023065"/>
    </source>
</evidence>
<dbReference type="HAMAP" id="MF_00530">
    <property type="entry name" value="ATP_synth_epsil_bac"/>
    <property type="match status" value="1"/>
</dbReference>
<sequence>MSSLRYNLIVVSPEKEIYTGLVIKVLVTAVEGELGIYPNHAPLLTFIKPGMIYITKENSLQNNIEHKIIYLSGGILEVQLNSVIVLADVAIHAEDLNEQEILLAKSKTEDYIKNSSNNINYAKASLELAKELAKLRVITLMKSDIFNNI</sequence>
<dbReference type="InterPro" id="IPR001469">
    <property type="entry name" value="ATP_synth_F1_dsu/esu"/>
</dbReference>
<evidence type="ECO:0000256" key="10">
    <source>
        <dbReference type="ARBA" id="ARBA00023196"/>
    </source>
</evidence>
<evidence type="ECO:0000256" key="15">
    <source>
        <dbReference type="RuleBase" id="RU003656"/>
    </source>
</evidence>
<protein>
    <recommendedName>
        <fullName evidence="5 14">ATP synthase epsilon chain</fullName>
    </recommendedName>
    <alternativeName>
        <fullName evidence="13 14">ATP synthase F1 sector epsilon subunit</fullName>
    </alternativeName>
    <alternativeName>
        <fullName evidence="12 14">F-ATPase epsilon subunit</fullName>
    </alternativeName>
</protein>
<evidence type="ECO:0000256" key="14">
    <source>
        <dbReference type="HAMAP-Rule" id="MF_00530"/>
    </source>
</evidence>
<dbReference type="NCBIfam" id="TIGR01216">
    <property type="entry name" value="ATP_synt_epsi"/>
    <property type="match status" value="1"/>
</dbReference>
<comment type="similarity">
    <text evidence="3 14 15">Belongs to the ATPase epsilon chain family.</text>
</comment>
<name>A0AAT9G466_9ENTR</name>
<proteinExistence type="inferred from homology"/>
<dbReference type="PANTHER" id="PTHR13822">
    <property type="entry name" value="ATP SYNTHASE DELTA/EPSILON CHAIN"/>
    <property type="match status" value="1"/>
</dbReference>
<evidence type="ECO:0000256" key="13">
    <source>
        <dbReference type="ARBA" id="ARBA00031795"/>
    </source>
</evidence>
<evidence type="ECO:0000256" key="2">
    <source>
        <dbReference type="ARBA" id="ARBA00004202"/>
    </source>
</evidence>
<evidence type="ECO:0000256" key="12">
    <source>
        <dbReference type="ARBA" id="ARBA00030215"/>
    </source>
</evidence>
<comment type="function">
    <text evidence="1 14">Produces ATP from ADP in the presence of a proton gradient across the membrane.</text>
</comment>
<dbReference type="InterPro" id="IPR020546">
    <property type="entry name" value="ATP_synth_F1_dsu/esu_N"/>
</dbReference>
<evidence type="ECO:0000313" key="17">
    <source>
        <dbReference type="EMBL" id="BET44499.1"/>
    </source>
</evidence>
<evidence type="ECO:0000256" key="11">
    <source>
        <dbReference type="ARBA" id="ARBA00023310"/>
    </source>
</evidence>
<keyword evidence="14" id="KW-1003">Cell membrane</keyword>
<dbReference type="InterPro" id="IPR036794">
    <property type="entry name" value="ATP_F1_dsu/esu_C_sf"/>
</dbReference>
<feature type="domain" description="ATP synthase F1 complex delta/epsilon subunit N-terminal" evidence="16">
    <location>
        <begin position="7"/>
        <end position="90"/>
    </location>
</feature>
<keyword evidence="8 14" id="KW-0406">Ion transport</keyword>
<evidence type="ECO:0000256" key="6">
    <source>
        <dbReference type="ARBA" id="ARBA00022448"/>
    </source>
</evidence>
<dbReference type="Gene3D" id="1.20.5.440">
    <property type="entry name" value="ATP synthase delta/epsilon subunit, C-terminal domain"/>
    <property type="match status" value="1"/>
</dbReference>
<evidence type="ECO:0000256" key="9">
    <source>
        <dbReference type="ARBA" id="ARBA00023136"/>
    </source>
</evidence>
<comment type="subunit">
    <text evidence="4 14 15">F-type ATPases have 2 components, CF(1) - the catalytic core - and CF(0) - the membrane proton channel. CF(1) has five subunits: alpha(3), beta(3), gamma(1), delta(1), epsilon(1). CF(0) has three main subunits: a, b and c.</text>
</comment>
<dbReference type="CDD" id="cd12152">
    <property type="entry name" value="F1-ATPase_delta"/>
    <property type="match status" value="1"/>
</dbReference>
<dbReference type="Pfam" id="PF02823">
    <property type="entry name" value="ATP-synt_DE_N"/>
    <property type="match status" value="1"/>
</dbReference>
<gene>
    <name evidence="14" type="primary">atpC</name>
    <name evidence="17" type="ORF">ACHINZ_1690</name>
</gene>
<dbReference type="PANTHER" id="PTHR13822:SF10">
    <property type="entry name" value="ATP SYNTHASE EPSILON CHAIN, CHLOROPLASTIC"/>
    <property type="match status" value="1"/>
</dbReference>
<dbReference type="Gene3D" id="2.60.15.10">
    <property type="entry name" value="F0F1 ATP synthase delta/epsilon subunit, N-terminal"/>
    <property type="match status" value="1"/>
</dbReference>
<dbReference type="GO" id="GO:0046933">
    <property type="term" value="F:proton-transporting ATP synthase activity, rotational mechanism"/>
    <property type="evidence" value="ECO:0007669"/>
    <property type="project" value="UniProtKB-UniRule"/>
</dbReference>
<evidence type="ECO:0000256" key="5">
    <source>
        <dbReference type="ARBA" id="ARBA00014480"/>
    </source>
</evidence>